<keyword evidence="3" id="KW-0804">Transcription</keyword>
<dbReference type="PROSITE" id="PS50949">
    <property type="entry name" value="HTH_GNTR"/>
    <property type="match status" value="1"/>
</dbReference>
<dbReference type="GO" id="GO:0003700">
    <property type="term" value="F:DNA-binding transcription factor activity"/>
    <property type="evidence" value="ECO:0007669"/>
    <property type="project" value="InterPro"/>
</dbReference>
<reference evidence="5 6" key="1">
    <citation type="submission" date="2020-07" db="EMBL/GenBank/DDBJ databases">
        <title>Sequencing the genomes of 1000 actinobacteria strains.</title>
        <authorList>
            <person name="Klenk H.-P."/>
        </authorList>
    </citation>
    <scope>NUCLEOTIDE SEQUENCE [LARGE SCALE GENOMIC DNA]</scope>
    <source>
        <strain evidence="5 6">DSM 15664</strain>
    </source>
</reference>
<dbReference type="CDD" id="cd07377">
    <property type="entry name" value="WHTH_GntR"/>
    <property type="match status" value="1"/>
</dbReference>
<dbReference type="PANTHER" id="PTHR43537">
    <property type="entry name" value="TRANSCRIPTIONAL REGULATOR, GNTR FAMILY"/>
    <property type="match status" value="1"/>
</dbReference>
<dbReference type="SMART" id="SM00895">
    <property type="entry name" value="FCD"/>
    <property type="match status" value="1"/>
</dbReference>
<organism evidence="5 6">
    <name type="scientific">Nesterenkonia sandarakina</name>
    <dbReference type="NCBI Taxonomy" id="272918"/>
    <lineage>
        <taxon>Bacteria</taxon>
        <taxon>Bacillati</taxon>
        <taxon>Actinomycetota</taxon>
        <taxon>Actinomycetes</taxon>
        <taxon>Micrococcales</taxon>
        <taxon>Micrococcaceae</taxon>
        <taxon>Nesterenkonia</taxon>
    </lineage>
</organism>
<dbReference type="GO" id="GO:0003677">
    <property type="term" value="F:DNA binding"/>
    <property type="evidence" value="ECO:0007669"/>
    <property type="project" value="UniProtKB-KW"/>
</dbReference>
<dbReference type="Gene3D" id="1.10.10.10">
    <property type="entry name" value="Winged helix-like DNA-binding domain superfamily/Winged helix DNA-binding domain"/>
    <property type="match status" value="1"/>
</dbReference>
<dbReference type="InterPro" id="IPR008920">
    <property type="entry name" value="TF_FadR/GntR_C"/>
</dbReference>
<dbReference type="EMBL" id="JACCFQ010000002">
    <property type="protein sequence ID" value="NYJ18098.1"/>
    <property type="molecule type" value="Genomic_DNA"/>
</dbReference>
<name>A0A7Z0J4R4_9MICC</name>
<evidence type="ECO:0000313" key="6">
    <source>
        <dbReference type="Proteomes" id="UP000560069"/>
    </source>
</evidence>
<dbReference type="SUPFAM" id="SSF48008">
    <property type="entry name" value="GntR ligand-binding domain-like"/>
    <property type="match status" value="1"/>
</dbReference>
<dbReference type="InterPro" id="IPR036390">
    <property type="entry name" value="WH_DNA-bd_sf"/>
</dbReference>
<dbReference type="Proteomes" id="UP000560069">
    <property type="component" value="Unassembled WGS sequence"/>
</dbReference>
<proteinExistence type="predicted"/>
<dbReference type="InterPro" id="IPR000524">
    <property type="entry name" value="Tscrpt_reg_HTH_GntR"/>
</dbReference>
<protein>
    <submittedName>
        <fullName evidence="5">GntR family transcriptional regulator of gluconate operon</fullName>
    </submittedName>
</protein>
<keyword evidence="6" id="KW-1185">Reference proteome</keyword>
<evidence type="ECO:0000256" key="3">
    <source>
        <dbReference type="ARBA" id="ARBA00023163"/>
    </source>
</evidence>
<dbReference type="Pfam" id="PF00392">
    <property type="entry name" value="GntR"/>
    <property type="match status" value="1"/>
</dbReference>
<feature type="domain" description="HTH gntR-type" evidence="4">
    <location>
        <begin position="7"/>
        <end position="73"/>
    </location>
</feature>
<dbReference type="Gene3D" id="1.20.120.530">
    <property type="entry name" value="GntR ligand-binding domain-like"/>
    <property type="match status" value="1"/>
</dbReference>
<keyword evidence="1" id="KW-0805">Transcription regulation</keyword>
<dbReference type="InterPro" id="IPR036388">
    <property type="entry name" value="WH-like_DNA-bd_sf"/>
</dbReference>
<comment type="caution">
    <text evidence="5">The sequence shown here is derived from an EMBL/GenBank/DDBJ whole genome shotgun (WGS) entry which is preliminary data.</text>
</comment>
<dbReference type="RefSeq" id="WP_179443034.1">
    <property type="nucleotide sequence ID" value="NZ_BAAALK010000003.1"/>
</dbReference>
<gene>
    <name evidence="5" type="ORF">HNR11_002688</name>
</gene>
<dbReference type="PANTHER" id="PTHR43537:SF45">
    <property type="entry name" value="GNTR FAMILY REGULATORY PROTEIN"/>
    <property type="match status" value="1"/>
</dbReference>
<evidence type="ECO:0000256" key="2">
    <source>
        <dbReference type="ARBA" id="ARBA00023125"/>
    </source>
</evidence>
<dbReference type="InterPro" id="IPR011711">
    <property type="entry name" value="GntR_C"/>
</dbReference>
<dbReference type="Pfam" id="PF07729">
    <property type="entry name" value="FCD"/>
    <property type="match status" value="1"/>
</dbReference>
<dbReference type="AlphaFoldDB" id="A0A7Z0J4R4"/>
<dbReference type="SMART" id="SM00345">
    <property type="entry name" value="HTH_GNTR"/>
    <property type="match status" value="1"/>
</dbReference>
<evidence type="ECO:0000313" key="5">
    <source>
        <dbReference type="EMBL" id="NYJ18098.1"/>
    </source>
</evidence>
<keyword evidence="2" id="KW-0238">DNA-binding</keyword>
<evidence type="ECO:0000259" key="4">
    <source>
        <dbReference type="PROSITE" id="PS50949"/>
    </source>
</evidence>
<sequence>MVLVGTPLLGSQLAHHLRRGILSGELEPDAHLKEVRVAETYGVSRGPVREALRELERDGMVYSASQGYRVSALTRADIEEVYSIRFMVESMGIEAAQSAGVDWGRLTSLARELLVAAQEGDQERFATLDMEFHRHFCEVGGGKRLQTIWGTVEPTLRALFEINPLPAEGLVASAEEHLLLCRYLEAGSGQWREILKKHLDGAGERFLHSLEQRSIRREAT</sequence>
<dbReference type="SUPFAM" id="SSF46785">
    <property type="entry name" value="Winged helix' DNA-binding domain"/>
    <property type="match status" value="1"/>
</dbReference>
<accession>A0A7Z0J4R4</accession>
<evidence type="ECO:0000256" key="1">
    <source>
        <dbReference type="ARBA" id="ARBA00023015"/>
    </source>
</evidence>